<evidence type="ECO:0000313" key="2">
    <source>
        <dbReference type="Proteomes" id="UP000608024"/>
    </source>
</evidence>
<comment type="caution">
    <text evidence="1">The sequence shown here is derived from an EMBL/GenBank/DDBJ whole genome shotgun (WGS) entry which is preliminary data.</text>
</comment>
<organism evidence="1 2">
    <name type="scientific">Streptomyces longispororuber</name>
    <dbReference type="NCBI Taxonomy" id="68230"/>
    <lineage>
        <taxon>Bacteria</taxon>
        <taxon>Bacillati</taxon>
        <taxon>Actinomycetota</taxon>
        <taxon>Actinomycetes</taxon>
        <taxon>Kitasatosporales</taxon>
        <taxon>Streptomycetaceae</taxon>
        <taxon>Streptomyces</taxon>
    </lineage>
</organism>
<dbReference type="RefSeq" id="WP_190134163.1">
    <property type="nucleotide sequence ID" value="NZ_BNBT01000005.1"/>
</dbReference>
<gene>
    <name evidence="1" type="ORF">GCM10018785_05330</name>
</gene>
<proteinExistence type="predicted"/>
<name>A0A919DFI6_9ACTN</name>
<keyword evidence="2" id="KW-1185">Reference proteome</keyword>
<reference evidence="1" key="2">
    <citation type="submission" date="2020-09" db="EMBL/GenBank/DDBJ databases">
        <authorList>
            <person name="Sun Q."/>
            <person name="Ohkuma M."/>
        </authorList>
    </citation>
    <scope>NUCLEOTIDE SEQUENCE</scope>
    <source>
        <strain evidence="1">JCM 4784</strain>
    </source>
</reference>
<accession>A0A919DFI6</accession>
<reference evidence="1" key="1">
    <citation type="journal article" date="2014" name="Int. J. Syst. Evol. Microbiol.">
        <title>Complete genome sequence of Corynebacterium casei LMG S-19264T (=DSM 44701T), isolated from a smear-ripened cheese.</title>
        <authorList>
            <consortium name="US DOE Joint Genome Institute (JGI-PGF)"/>
            <person name="Walter F."/>
            <person name="Albersmeier A."/>
            <person name="Kalinowski J."/>
            <person name="Ruckert C."/>
        </authorList>
    </citation>
    <scope>NUCLEOTIDE SEQUENCE</scope>
    <source>
        <strain evidence="1">JCM 4784</strain>
    </source>
</reference>
<evidence type="ECO:0000313" key="1">
    <source>
        <dbReference type="EMBL" id="GHE38725.1"/>
    </source>
</evidence>
<protein>
    <submittedName>
        <fullName evidence="1">Uncharacterized protein</fullName>
    </submittedName>
</protein>
<dbReference type="EMBL" id="BNBT01000005">
    <property type="protein sequence ID" value="GHE38725.1"/>
    <property type="molecule type" value="Genomic_DNA"/>
</dbReference>
<dbReference type="Proteomes" id="UP000608024">
    <property type="component" value="Unassembled WGS sequence"/>
</dbReference>
<sequence length="55" mass="5844">MSEIAEATGLSAGAIRTDRMRGRWPEPDGTAYGVNRWYGETATAASAGRGGDRRS</sequence>
<dbReference type="AlphaFoldDB" id="A0A919DFI6"/>